<keyword evidence="3 5" id="KW-1133">Transmembrane helix</keyword>
<reference evidence="8" key="1">
    <citation type="submission" date="2017-10" db="EMBL/GenBank/DDBJ databases">
        <title>Completed PacBio SMRT sequence of Methylosinus trichosporium OB3b reveals presence of a third large plasmid.</title>
        <authorList>
            <person name="Charles T.C."/>
            <person name="Lynch M.D.J."/>
            <person name="Heil J.R."/>
            <person name="Cheng J."/>
        </authorList>
    </citation>
    <scope>NUCLEOTIDE SEQUENCE [LARGE SCALE GENOMIC DNA]</scope>
    <source>
        <strain evidence="8">OB3b</strain>
    </source>
</reference>
<evidence type="ECO:0000256" key="5">
    <source>
        <dbReference type="SAM" id="Phobius"/>
    </source>
</evidence>
<evidence type="ECO:0000256" key="4">
    <source>
        <dbReference type="ARBA" id="ARBA00023136"/>
    </source>
</evidence>
<evidence type="ECO:0000256" key="2">
    <source>
        <dbReference type="ARBA" id="ARBA00022692"/>
    </source>
</evidence>
<gene>
    <name evidence="7" type="ORF">CQW49_11055</name>
</gene>
<feature type="transmembrane region" description="Helical" evidence="5">
    <location>
        <begin position="15"/>
        <end position="31"/>
    </location>
</feature>
<dbReference type="InterPro" id="IPR051533">
    <property type="entry name" value="WaaL-like"/>
</dbReference>
<dbReference type="Pfam" id="PF04932">
    <property type="entry name" value="Wzy_C"/>
    <property type="match status" value="1"/>
</dbReference>
<dbReference type="PANTHER" id="PTHR37422:SF21">
    <property type="entry name" value="EXOQ-LIKE PROTEIN"/>
    <property type="match status" value="1"/>
</dbReference>
<dbReference type="STRING" id="595536.GCA_000178815_02954"/>
<feature type="transmembrane region" description="Helical" evidence="5">
    <location>
        <begin position="51"/>
        <end position="69"/>
    </location>
</feature>
<feature type="transmembrane region" description="Helical" evidence="5">
    <location>
        <begin position="105"/>
        <end position="124"/>
    </location>
</feature>
<evidence type="ECO:0000256" key="3">
    <source>
        <dbReference type="ARBA" id="ARBA00022989"/>
    </source>
</evidence>
<evidence type="ECO:0000256" key="1">
    <source>
        <dbReference type="ARBA" id="ARBA00004141"/>
    </source>
</evidence>
<comment type="subcellular location">
    <subcellularLocation>
        <location evidence="1">Membrane</location>
        <topology evidence="1">Multi-pass membrane protein</topology>
    </subcellularLocation>
</comment>
<keyword evidence="8" id="KW-1185">Reference proteome</keyword>
<feature type="transmembrane region" description="Helical" evidence="5">
    <location>
        <begin position="246"/>
        <end position="269"/>
    </location>
</feature>
<dbReference type="KEGG" id="mtw:CQW49_11055"/>
<evidence type="ECO:0000259" key="6">
    <source>
        <dbReference type="Pfam" id="PF04932"/>
    </source>
</evidence>
<feature type="transmembrane region" description="Helical" evidence="5">
    <location>
        <begin position="182"/>
        <end position="200"/>
    </location>
</feature>
<dbReference type="RefSeq" id="WP_003614661.1">
    <property type="nucleotide sequence ID" value="NZ_ADVE02000001.1"/>
</dbReference>
<keyword evidence="2 5" id="KW-0812">Transmembrane</keyword>
<organism evidence="7 8">
    <name type="scientific">Methylosinus trichosporium (strain ATCC 35070 / NCIMB 11131 / UNIQEM 75 / OB3b)</name>
    <dbReference type="NCBI Taxonomy" id="595536"/>
    <lineage>
        <taxon>Bacteria</taxon>
        <taxon>Pseudomonadati</taxon>
        <taxon>Pseudomonadota</taxon>
        <taxon>Alphaproteobacteria</taxon>
        <taxon>Hyphomicrobiales</taxon>
        <taxon>Methylocystaceae</taxon>
        <taxon>Methylosinus</taxon>
    </lineage>
</organism>
<dbReference type="AlphaFoldDB" id="A0A2D2D033"/>
<feature type="transmembrane region" description="Helical" evidence="5">
    <location>
        <begin position="342"/>
        <end position="363"/>
    </location>
</feature>
<feature type="domain" description="O-antigen ligase-related" evidence="6">
    <location>
        <begin position="209"/>
        <end position="355"/>
    </location>
</feature>
<protein>
    <submittedName>
        <fullName evidence="7">O-antigen polymerase</fullName>
    </submittedName>
</protein>
<sequence length="427" mass="46334">MIALREQDGLGERELRAALFCAILFIAWITFKPFSDLASPDTLELADGRDVQLYVAFGLMAAAAAVFVWRSDRAGLAALATPVNLAFAGWILATCVTSADPSTSVKRVVMQICASICCLALFLLPRDRAELARLAGFVALVIVGLSYFGVLFMPDLSIHQATDIGEPQLAGDWRGIFGHKNISSAMFSILSFIGLFVLRAGRKAEGWLIFGLSLVFVFASGGKSSTAICLTTIVLSFAAARIRNAALWWIIVITPLALLTVFGLGGVVFPQLKALTAALPVDASFTGRIDIWTMAVPKALEKPIFGHGLGAFWNTAELRFGGDDTNVWAGNAAHAHNGYLDAVLALGLPGLLLLFAAMIVQPARDLRRVLARGDEPALALMFLQIWMFSLYLNALETIYLDRANPSWIAFLFAVFGIRYLAQFKIRR</sequence>
<dbReference type="GO" id="GO:0016020">
    <property type="term" value="C:membrane"/>
    <property type="evidence" value="ECO:0007669"/>
    <property type="project" value="UniProtKB-SubCell"/>
</dbReference>
<dbReference type="PANTHER" id="PTHR37422">
    <property type="entry name" value="TEICHURONIC ACID BIOSYNTHESIS PROTEIN TUAE"/>
    <property type="match status" value="1"/>
</dbReference>
<evidence type="ECO:0000313" key="8">
    <source>
        <dbReference type="Proteomes" id="UP000230709"/>
    </source>
</evidence>
<feature type="transmembrane region" description="Helical" evidence="5">
    <location>
        <begin position="207"/>
        <end position="240"/>
    </location>
</feature>
<evidence type="ECO:0000313" key="7">
    <source>
        <dbReference type="EMBL" id="ATQ68358.1"/>
    </source>
</evidence>
<dbReference type="InterPro" id="IPR007016">
    <property type="entry name" value="O-antigen_ligase-rel_domated"/>
</dbReference>
<accession>A0A2D2D033</accession>
<dbReference type="Proteomes" id="UP000230709">
    <property type="component" value="Chromosome"/>
</dbReference>
<dbReference type="EMBL" id="CP023737">
    <property type="protein sequence ID" value="ATQ68358.1"/>
    <property type="molecule type" value="Genomic_DNA"/>
</dbReference>
<feature type="transmembrane region" description="Helical" evidence="5">
    <location>
        <begin position="375"/>
        <end position="392"/>
    </location>
</feature>
<name>A0A2D2D033_METT3</name>
<proteinExistence type="predicted"/>
<feature type="transmembrane region" description="Helical" evidence="5">
    <location>
        <begin position="76"/>
        <end position="99"/>
    </location>
</feature>
<keyword evidence="4 5" id="KW-0472">Membrane</keyword>
<feature type="transmembrane region" description="Helical" evidence="5">
    <location>
        <begin position="131"/>
        <end position="153"/>
    </location>
</feature>